<evidence type="ECO:0000256" key="3">
    <source>
        <dbReference type="ARBA" id="ARBA00018426"/>
    </source>
</evidence>
<dbReference type="InterPro" id="IPR006175">
    <property type="entry name" value="YjgF/YER057c/UK114"/>
</dbReference>
<comment type="catalytic activity">
    <reaction evidence="9">
        <text>diphthine-[translation elongation factor 2] + NH4(+) + ATP = diphthamide-[translation elongation factor 2] + AMP + diphosphate + H(+)</text>
        <dbReference type="Rhea" id="RHEA:19753"/>
        <dbReference type="Rhea" id="RHEA-COMP:10172"/>
        <dbReference type="Rhea" id="RHEA-COMP:10174"/>
        <dbReference type="ChEBI" id="CHEBI:15378"/>
        <dbReference type="ChEBI" id="CHEBI:16692"/>
        <dbReference type="ChEBI" id="CHEBI:28938"/>
        <dbReference type="ChEBI" id="CHEBI:30616"/>
        <dbReference type="ChEBI" id="CHEBI:33019"/>
        <dbReference type="ChEBI" id="CHEBI:82696"/>
        <dbReference type="ChEBI" id="CHEBI:456215"/>
        <dbReference type="EC" id="6.3.1.14"/>
    </reaction>
</comment>
<sequence length="722" mass="79284">MKYVALLSGGKDSCYNLSHCNTHGHHLVAAATLSPQSGKDEIDSYLYQTVGQDAIEFVARALDIPLYRRIIQGDPIEQNAEYGSRTAGGGGVMGDETEDLYILLEEVKFHHPDVQGVSVGAILSNYQRVRVEHVCRRLSLTPLTYLWQRDQAELLSEMIAAGMESVLIKVAGIGLTAKHLGKSLCEMHDTLTRLNSLYGLHVCGEGGEYETLTLDSPLFKYRIVLDETEVVMHVENDVAPVAYLRIKRASLHPKESSADNRIEVPPLLEDGFAELKDTVDNSVLQASGSCGAYVSPANRVHCIPDRPFTRAVGSWLAIGNIHQGPSLDLEITLDHEVRNCFLQLQAILESHDLSLQDVANITLLLPSLAPEIFAMANKAYAEFFGVSPPSRACVGVDLPEGVRVMLECIAHKENSDTSRRKALHVQGLSYWAPANIGPYSQAVTVEPYVFVSGQIGLLPPSMVLPSPSSLALETALVFQHTDRVIRAANYAGGHIMLSIYWLVDKADVIHVRRACEKNGEEMPTLFLVVASLPRGARVEKQVLVHTGDFTVPDEDDEDTFKQISCTPSFLSGNIHVEHTTGAIAALSTSILTNLQLSEMIMTQTTETSASTTPSLLNWQVSRFDISGTSPCVVICARGHPSLKDALELRHLPSLSAFWEKALSARLFHRMDSDFSSDWSSLAHILFGDRDRDMPAVTSISCRCIGTRESDEQWDWAVAFVGL</sequence>
<dbReference type="PANTHER" id="PTHR12196">
    <property type="entry name" value="DOMAIN OF UNKNOWN FUNCTION 71 DUF71 -CONTAINING PROTEIN"/>
    <property type="match status" value="1"/>
</dbReference>
<evidence type="ECO:0000256" key="4">
    <source>
        <dbReference type="ARBA" id="ARBA00022598"/>
    </source>
</evidence>
<dbReference type="PANTHER" id="PTHR12196:SF2">
    <property type="entry name" value="DIPHTHINE--AMMONIA LIGASE"/>
    <property type="match status" value="1"/>
</dbReference>
<evidence type="ECO:0000313" key="11">
    <source>
        <dbReference type="EMBL" id="OJA13850.1"/>
    </source>
</evidence>
<evidence type="ECO:0000256" key="8">
    <source>
        <dbReference type="ARBA" id="ARBA00031552"/>
    </source>
</evidence>
<name>A0A1J8QWG9_9AGAM</name>
<evidence type="ECO:0000256" key="6">
    <source>
        <dbReference type="ARBA" id="ARBA00022840"/>
    </source>
</evidence>
<dbReference type="GO" id="GO:0005524">
    <property type="term" value="F:ATP binding"/>
    <property type="evidence" value="ECO:0007669"/>
    <property type="project" value="UniProtKB-KW"/>
</dbReference>
<feature type="domain" description="Diphthamide synthase" evidence="10">
    <location>
        <begin position="1"/>
        <end position="237"/>
    </location>
</feature>
<dbReference type="EC" id="6.3.1.14" evidence="2"/>
<dbReference type="OrthoDB" id="686384at2759"/>
<proteinExistence type="predicted"/>
<dbReference type="AlphaFoldDB" id="A0A1J8QWG9"/>
<gene>
    <name evidence="11" type="ORF">AZE42_00500</name>
</gene>
<keyword evidence="12" id="KW-1185">Reference proteome</keyword>
<dbReference type="CDD" id="cd06155">
    <property type="entry name" value="eu_AANH_C_1"/>
    <property type="match status" value="1"/>
</dbReference>
<dbReference type="InterPro" id="IPR002761">
    <property type="entry name" value="Diphthami_syn_dom"/>
</dbReference>
<reference evidence="11 12" key="1">
    <citation type="submission" date="2016-03" db="EMBL/GenBank/DDBJ databases">
        <title>Comparative genomics of the ectomycorrhizal sister species Rhizopogon vinicolor and Rhizopogon vesiculosus (Basidiomycota: Boletales) reveals a divergence of the mating type B locus.</title>
        <authorList>
            <person name="Mujic A.B."/>
            <person name="Kuo A."/>
            <person name="Tritt A."/>
            <person name="Lipzen A."/>
            <person name="Chen C."/>
            <person name="Johnson J."/>
            <person name="Sharma A."/>
            <person name="Barry K."/>
            <person name="Grigoriev I.V."/>
            <person name="Spatafora J.W."/>
        </authorList>
    </citation>
    <scope>NUCLEOTIDE SEQUENCE [LARGE SCALE GENOMIC DNA]</scope>
    <source>
        <strain evidence="11 12">AM-OR11-056</strain>
    </source>
</reference>
<dbReference type="FunFam" id="3.40.50.620:FF:000145">
    <property type="entry name" value="ATP-binding domain containing protein"/>
    <property type="match status" value="1"/>
</dbReference>
<dbReference type="Proteomes" id="UP000183567">
    <property type="component" value="Unassembled WGS sequence"/>
</dbReference>
<dbReference type="InterPro" id="IPR030662">
    <property type="entry name" value="DPH6/MJ0570"/>
</dbReference>
<dbReference type="Pfam" id="PF01042">
    <property type="entry name" value="Ribonuc_L-PSP"/>
    <property type="match status" value="2"/>
</dbReference>
<comment type="caution">
    <text evidence="11">The sequence shown here is derived from an EMBL/GenBank/DDBJ whole genome shotgun (WGS) entry which is preliminary data.</text>
</comment>
<evidence type="ECO:0000256" key="1">
    <source>
        <dbReference type="ARBA" id="ARBA00005156"/>
    </source>
</evidence>
<protein>
    <recommendedName>
        <fullName evidence="3">Diphthine--ammonia ligase</fullName>
        <ecNumber evidence="2">6.3.1.14</ecNumber>
    </recommendedName>
    <alternativeName>
        <fullName evidence="7">Diphthamide synthase</fullName>
    </alternativeName>
    <alternativeName>
        <fullName evidence="8">Diphthamide synthetase</fullName>
    </alternativeName>
</protein>
<dbReference type="FunFam" id="3.90.1490.10:FF:000001">
    <property type="entry name" value="Diphthine--ammonia ligase"/>
    <property type="match status" value="1"/>
</dbReference>
<accession>A0A1J8QWG9</accession>
<dbReference type="GO" id="GO:0017183">
    <property type="term" value="P:protein histidyl modification to diphthamide"/>
    <property type="evidence" value="ECO:0007669"/>
    <property type="project" value="TreeGrafter"/>
</dbReference>
<dbReference type="SUPFAM" id="SSF52402">
    <property type="entry name" value="Adenine nucleotide alpha hydrolases-like"/>
    <property type="match status" value="1"/>
</dbReference>
<organism evidence="11 12">
    <name type="scientific">Rhizopogon vesiculosus</name>
    <dbReference type="NCBI Taxonomy" id="180088"/>
    <lineage>
        <taxon>Eukaryota</taxon>
        <taxon>Fungi</taxon>
        <taxon>Dikarya</taxon>
        <taxon>Basidiomycota</taxon>
        <taxon>Agaricomycotina</taxon>
        <taxon>Agaricomycetes</taxon>
        <taxon>Agaricomycetidae</taxon>
        <taxon>Boletales</taxon>
        <taxon>Suillineae</taxon>
        <taxon>Rhizopogonaceae</taxon>
        <taxon>Rhizopogon</taxon>
    </lineage>
</organism>
<dbReference type="CDD" id="cd01994">
    <property type="entry name" value="AANH_PF0828-like"/>
    <property type="match status" value="1"/>
</dbReference>
<dbReference type="EMBL" id="LVVM01004012">
    <property type="protein sequence ID" value="OJA13850.1"/>
    <property type="molecule type" value="Genomic_DNA"/>
</dbReference>
<dbReference type="SUPFAM" id="SSF55298">
    <property type="entry name" value="YjgF-like"/>
    <property type="match status" value="2"/>
</dbReference>
<dbReference type="Gene3D" id="3.30.1330.40">
    <property type="entry name" value="RutC-like"/>
    <property type="match status" value="2"/>
</dbReference>
<evidence type="ECO:0000256" key="7">
    <source>
        <dbReference type="ARBA" id="ARBA00029814"/>
    </source>
</evidence>
<dbReference type="NCBIfam" id="TIGR00290">
    <property type="entry name" value="MJ0570_dom"/>
    <property type="match status" value="1"/>
</dbReference>
<dbReference type="Pfam" id="PF01902">
    <property type="entry name" value="Diphthami_syn_2"/>
    <property type="match status" value="1"/>
</dbReference>
<dbReference type="GO" id="GO:0017178">
    <property type="term" value="F:diphthine-ammonia ligase activity"/>
    <property type="evidence" value="ECO:0007669"/>
    <property type="project" value="UniProtKB-EC"/>
</dbReference>
<dbReference type="STRING" id="180088.A0A1J8QWG9"/>
<keyword evidence="5" id="KW-0547">Nucleotide-binding</keyword>
<keyword evidence="4" id="KW-0436">Ligase</keyword>
<dbReference type="InterPro" id="IPR035959">
    <property type="entry name" value="RutC-like_sf"/>
</dbReference>
<evidence type="ECO:0000313" key="12">
    <source>
        <dbReference type="Proteomes" id="UP000183567"/>
    </source>
</evidence>
<evidence type="ECO:0000256" key="9">
    <source>
        <dbReference type="ARBA" id="ARBA00048108"/>
    </source>
</evidence>
<evidence type="ECO:0000256" key="5">
    <source>
        <dbReference type="ARBA" id="ARBA00022741"/>
    </source>
</evidence>
<dbReference type="Gene3D" id="3.40.50.620">
    <property type="entry name" value="HUPs"/>
    <property type="match status" value="1"/>
</dbReference>
<evidence type="ECO:0000256" key="2">
    <source>
        <dbReference type="ARBA" id="ARBA00012089"/>
    </source>
</evidence>
<dbReference type="Gene3D" id="3.90.1490.10">
    <property type="entry name" value="putative n-type atp pyrophosphatase, domain 2"/>
    <property type="match status" value="1"/>
</dbReference>
<keyword evidence="6" id="KW-0067">ATP-binding</keyword>
<dbReference type="InterPro" id="IPR014729">
    <property type="entry name" value="Rossmann-like_a/b/a_fold"/>
</dbReference>
<evidence type="ECO:0000259" key="10">
    <source>
        <dbReference type="Pfam" id="PF01902"/>
    </source>
</evidence>
<comment type="pathway">
    <text evidence="1">Protein modification; peptidyl-diphthamide biosynthesis.</text>
</comment>